<keyword evidence="1" id="KW-0521">NADP</keyword>
<dbReference type="PANTHER" id="PTHR43103">
    <property type="entry name" value="NUCLEOSIDE-DIPHOSPHATE-SUGAR EPIMERASE"/>
    <property type="match status" value="1"/>
</dbReference>
<evidence type="ECO:0000256" key="2">
    <source>
        <dbReference type="ARBA" id="ARBA00023277"/>
    </source>
</evidence>
<dbReference type="SUPFAM" id="SSF51735">
    <property type="entry name" value="NAD(P)-binding Rossmann-fold domains"/>
    <property type="match status" value="1"/>
</dbReference>
<comment type="caution">
    <text evidence="4">The sequence shown here is derived from an EMBL/GenBank/DDBJ whole genome shotgun (WGS) entry which is preliminary data.</text>
</comment>
<name>A0A2V3UED6_9HYPH</name>
<dbReference type="Proteomes" id="UP000248021">
    <property type="component" value="Unassembled WGS sequence"/>
</dbReference>
<dbReference type="EMBL" id="QJJK01000002">
    <property type="protein sequence ID" value="PXW63101.1"/>
    <property type="molecule type" value="Genomic_DNA"/>
</dbReference>
<sequence>MTSQAAIPPTGSDVLVIGGRGFVGSHVVRALIANDYRPHVFGPAMAADLLADKAGAFGETVGSLEDRDLVRQVLATVKPAAVVSCAAFGAGDQGLMRSGESDADKAFAINVDGFRHLIAAVAEAGIQRLVWTSSTVVYGPASDYTAEPVDEDAAKRPRTVYGLTKHIAEEVADFAALRHGLSITGLRLPLILGPGLWYKGAAAALAELLQAGSDGGTHHIAFHDHPIDLMHVSDVAAACLAVLKAQKPLATVYNINGFTASARDMVAAVERQRPGVSVALDVTAPMMLFPLISDARFRRDTGFTPAFDLAALVADLAISPGTASSKEAP</sequence>
<proteinExistence type="predicted"/>
<dbReference type="PANTHER" id="PTHR43103:SF3">
    <property type="entry name" value="ADP-L-GLYCERO-D-MANNO-HEPTOSE-6-EPIMERASE"/>
    <property type="match status" value="1"/>
</dbReference>
<evidence type="ECO:0000313" key="5">
    <source>
        <dbReference type="Proteomes" id="UP000248021"/>
    </source>
</evidence>
<gene>
    <name evidence="4" type="ORF">C7450_10216</name>
</gene>
<dbReference type="CDD" id="cd08946">
    <property type="entry name" value="SDR_e"/>
    <property type="match status" value="1"/>
</dbReference>
<dbReference type="RefSeq" id="WP_170147058.1">
    <property type="nucleotide sequence ID" value="NZ_JAHBRY010000002.1"/>
</dbReference>
<feature type="domain" description="NAD-dependent epimerase/dehydratase" evidence="3">
    <location>
        <begin position="14"/>
        <end position="255"/>
    </location>
</feature>
<dbReference type="InterPro" id="IPR036291">
    <property type="entry name" value="NAD(P)-bd_dom_sf"/>
</dbReference>
<keyword evidence="5" id="KW-1185">Reference proteome</keyword>
<evidence type="ECO:0000313" key="4">
    <source>
        <dbReference type="EMBL" id="PXW63101.1"/>
    </source>
</evidence>
<dbReference type="InterPro" id="IPR001509">
    <property type="entry name" value="Epimerase_deHydtase"/>
</dbReference>
<organism evidence="4 5">
    <name type="scientific">Chelatococcus asaccharovorans</name>
    <dbReference type="NCBI Taxonomy" id="28210"/>
    <lineage>
        <taxon>Bacteria</taxon>
        <taxon>Pseudomonadati</taxon>
        <taxon>Pseudomonadota</taxon>
        <taxon>Alphaproteobacteria</taxon>
        <taxon>Hyphomicrobiales</taxon>
        <taxon>Chelatococcaceae</taxon>
        <taxon>Chelatococcus</taxon>
    </lineage>
</organism>
<dbReference type="Gene3D" id="3.40.50.720">
    <property type="entry name" value="NAD(P)-binding Rossmann-like Domain"/>
    <property type="match status" value="1"/>
</dbReference>
<dbReference type="AlphaFoldDB" id="A0A2V3UED6"/>
<dbReference type="Pfam" id="PF01370">
    <property type="entry name" value="Epimerase"/>
    <property type="match status" value="1"/>
</dbReference>
<accession>A0A2V3UED6</accession>
<protein>
    <submittedName>
        <fullName evidence="4">UDP-glucose 4-epimerase</fullName>
    </submittedName>
</protein>
<reference evidence="4 5" key="1">
    <citation type="submission" date="2018-05" db="EMBL/GenBank/DDBJ databases">
        <title>Genomic Encyclopedia of Type Strains, Phase IV (KMG-IV): sequencing the most valuable type-strain genomes for metagenomic binning, comparative biology and taxonomic classification.</title>
        <authorList>
            <person name="Goeker M."/>
        </authorList>
    </citation>
    <scope>NUCLEOTIDE SEQUENCE [LARGE SCALE GENOMIC DNA]</scope>
    <source>
        <strain evidence="4 5">DSM 6462</strain>
    </source>
</reference>
<evidence type="ECO:0000256" key="1">
    <source>
        <dbReference type="ARBA" id="ARBA00022857"/>
    </source>
</evidence>
<evidence type="ECO:0000259" key="3">
    <source>
        <dbReference type="Pfam" id="PF01370"/>
    </source>
</evidence>
<keyword evidence="2" id="KW-0119">Carbohydrate metabolism</keyword>